<dbReference type="InterPro" id="IPR051026">
    <property type="entry name" value="PI/PC_transfer"/>
</dbReference>
<evidence type="ECO:0000256" key="2">
    <source>
        <dbReference type="SAM" id="Phobius"/>
    </source>
</evidence>
<name>A0A9K3LLL3_9STRA</name>
<evidence type="ECO:0000256" key="1">
    <source>
        <dbReference type="SAM" id="MobiDB-lite"/>
    </source>
</evidence>
<keyword evidence="2" id="KW-0812">Transmembrane</keyword>
<feature type="transmembrane region" description="Helical" evidence="2">
    <location>
        <begin position="884"/>
        <end position="903"/>
    </location>
</feature>
<dbReference type="SMART" id="SM00516">
    <property type="entry name" value="SEC14"/>
    <property type="match status" value="1"/>
</dbReference>
<feature type="domain" description="CRAL-TRIO" evidence="3">
    <location>
        <begin position="503"/>
        <end position="686"/>
    </location>
</feature>
<accession>A0A9K3LLL3</accession>
<feature type="region of interest" description="Disordered" evidence="1">
    <location>
        <begin position="717"/>
        <end position="744"/>
    </location>
</feature>
<keyword evidence="2" id="KW-0472">Membrane</keyword>
<dbReference type="AlphaFoldDB" id="A0A9K3LLL3"/>
<proteinExistence type="predicted"/>
<feature type="transmembrane region" description="Helical" evidence="2">
    <location>
        <begin position="299"/>
        <end position="316"/>
    </location>
</feature>
<feature type="transmembrane region" description="Helical" evidence="2">
    <location>
        <begin position="778"/>
        <end position="802"/>
    </location>
</feature>
<feature type="transmembrane region" description="Helical" evidence="2">
    <location>
        <begin position="260"/>
        <end position="279"/>
    </location>
</feature>
<feature type="compositionally biased region" description="Polar residues" evidence="1">
    <location>
        <begin position="349"/>
        <end position="370"/>
    </location>
</feature>
<dbReference type="PANTHER" id="PTHR45657">
    <property type="entry name" value="CRAL-TRIO DOMAIN-CONTAINING PROTEIN YKL091C-RELATED"/>
    <property type="match status" value="1"/>
</dbReference>
<dbReference type="CDD" id="cd00170">
    <property type="entry name" value="SEC14"/>
    <property type="match status" value="1"/>
</dbReference>
<feature type="transmembrane region" description="Helical" evidence="2">
    <location>
        <begin position="978"/>
        <end position="999"/>
    </location>
</feature>
<feature type="transmembrane region" description="Helical" evidence="2">
    <location>
        <begin position="822"/>
        <end position="842"/>
    </location>
</feature>
<evidence type="ECO:0000313" key="4">
    <source>
        <dbReference type="EMBL" id="KAG7363036.1"/>
    </source>
</evidence>
<dbReference type="OrthoDB" id="1434354at2759"/>
<dbReference type="PANTHER" id="PTHR45657:SF61">
    <property type="entry name" value="CRAL-TRIO DOMAIN-CONTAINING PROTEIN"/>
    <property type="match status" value="1"/>
</dbReference>
<feature type="transmembrane region" description="Helical" evidence="2">
    <location>
        <begin position="950"/>
        <end position="972"/>
    </location>
</feature>
<dbReference type="Pfam" id="PF00650">
    <property type="entry name" value="CRAL_TRIO"/>
    <property type="match status" value="1"/>
</dbReference>
<evidence type="ECO:0000313" key="5">
    <source>
        <dbReference type="Proteomes" id="UP000693970"/>
    </source>
</evidence>
<dbReference type="Proteomes" id="UP000693970">
    <property type="component" value="Unassembled WGS sequence"/>
</dbReference>
<sequence length="1070" mass="118399">MAASKASVFKTLLDPPPLPSSSCTSKSGGKMLEGEKFAEDNGDPTDKQFIGSPRPWNSRQSLTSGVATCLDGMSRAVILPFGPSLVHRLLLLSNDTNDTTTTTLMKLTLTDSSRVPLPYAMVVAAYIAGRALGWRCFQNFNVPPERLPRIVARLSGMIIALYVFTLGSGLQSVAWLAFIRFVAGKLVGILCAITREKRVDGKESVDYLPEVRINRSLSDDFRNQEEGLVDHLKSRDDRTTNPRIPMWTAGKLSSLSFIKLYLSACAGSILLGGLVYRHATGDVTFQALTQTDSWSLSPAFLVAVAVVAEATMRFFFSYTIKEGYGLTSPSKTLRSTISGSYRDSFVDGTPTSPTLANGSPTKSTKRSQSVSSDVFVAARERLESSSSFRSSSNRRSRLETTDSDYFFDCQSILSDMEDLALLADDEEIGETHGGVAQYRDRKVIYSNGSPAHVPSGDSPDVIPENYLSICNGNIKKAETMWNATQEWRRQQSVWKIHRMPNKWFTEIKKAYPHFVHGFSKEGYPIIYEQPGKMNLKQLFRSGCNVGDMVRHYVFFLEYISNHVCTRQEIRSRKGIRPPRHNSSTWGIMVVMDVKGAGLSHLSGDVLSYLKSAGEVNNSHYPLSLKRAFAINSPFWLAGAWSSIKGIMPESVHVDLLSSHQFLRALRERIDDDQIPPEYGGSSPYKLGEHPFEKELQQLVEQAESTPEECDPEEFKKTMSQTQDSSFTTTKATSNNNLRHRATSQDERDIRPSVVSFNLSAIDHDDKKTAAMGAEGKNFLLVSTMLSVWMIIQGVTETAAPLWLLLPPELGGLGYAPSRSGMVLFSSSIFLIWAVGVCLKARLVNEPIQEPMRSYRIALGITILLLFVLAIAPKHTSGEDRTNSVTVMAMTIIALSFLALGRILGCASSTLLHSIASTHLAGNGDQVAAQWMNRFCAFSSILDYECCYTTYFISVFSELVGVAMGAFILFWSVGEQRSWPWGGTLCFTFSGGLSVLLYLFSFSIQLNRSKDGGVSFQSKERFCAYNGRSRRCLSFIYELVSVSLSDMASLFDESNWSTSPLLGRQGSNISQ</sequence>
<dbReference type="PROSITE" id="PS50191">
    <property type="entry name" value="CRAL_TRIO"/>
    <property type="match status" value="1"/>
</dbReference>
<gene>
    <name evidence="4" type="ORF">IV203_026396</name>
</gene>
<reference evidence="4" key="1">
    <citation type="journal article" date="2021" name="Sci. Rep.">
        <title>Diploid genomic architecture of Nitzschia inconspicua, an elite biomass production diatom.</title>
        <authorList>
            <person name="Oliver A."/>
            <person name="Podell S."/>
            <person name="Pinowska A."/>
            <person name="Traller J.C."/>
            <person name="Smith S.R."/>
            <person name="McClure R."/>
            <person name="Beliaev A."/>
            <person name="Bohutskyi P."/>
            <person name="Hill E.A."/>
            <person name="Rabines A."/>
            <person name="Zheng H."/>
            <person name="Allen L.Z."/>
            <person name="Kuo A."/>
            <person name="Grigoriev I.V."/>
            <person name="Allen A.E."/>
            <person name="Hazlebeck D."/>
            <person name="Allen E.E."/>
        </authorList>
    </citation>
    <scope>NUCLEOTIDE SEQUENCE</scope>
    <source>
        <strain evidence="4">Hildebrandi</strain>
    </source>
</reference>
<comment type="caution">
    <text evidence="4">The sequence shown here is derived from an EMBL/GenBank/DDBJ whole genome shotgun (WGS) entry which is preliminary data.</text>
</comment>
<dbReference type="InterPro" id="IPR001251">
    <property type="entry name" value="CRAL-TRIO_dom"/>
</dbReference>
<reference evidence="4" key="2">
    <citation type="submission" date="2021-04" db="EMBL/GenBank/DDBJ databases">
        <authorList>
            <person name="Podell S."/>
        </authorList>
    </citation>
    <scope>NUCLEOTIDE SEQUENCE</scope>
    <source>
        <strain evidence="4">Hildebrandi</strain>
    </source>
</reference>
<protein>
    <submittedName>
        <fullName evidence="4">CRAL/TRIO domain containing protein</fullName>
    </submittedName>
</protein>
<keyword evidence="5" id="KW-1185">Reference proteome</keyword>
<dbReference type="EMBL" id="JAGRRH010000010">
    <property type="protein sequence ID" value="KAG7363036.1"/>
    <property type="molecule type" value="Genomic_DNA"/>
</dbReference>
<feature type="region of interest" description="Disordered" evidence="1">
    <location>
        <begin position="344"/>
        <end position="370"/>
    </location>
</feature>
<organism evidence="4 5">
    <name type="scientific">Nitzschia inconspicua</name>
    <dbReference type="NCBI Taxonomy" id="303405"/>
    <lineage>
        <taxon>Eukaryota</taxon>
        <taxon>Sar</taxon>
        <taxon>Stramenopiles</taxon>
        <taxon>Ochrophyta</taxon>
        <taxon>Bacillariophyta</taxon>
        <taxon>Bacillariophyceae</taxon>
        <taxon>Bacillariophycidae</taxon>
        <taxon>Bacillariales</taxon>
        <taxon>Bacillariaceae</taxon>
        <taxon>Nitzschia</taxon>
    </lineage>
</organism>
<feature type="transmembrane region" description="Helical" evidence="2">
    <location>
        <begin position="854"/>
        <end position="872"/>
    </location>
</feature>
<keyword evidence="2" id="KW-1133">Transmembrane helix</keyword>
<feature type="region of interest" description="Disordered" evidence="1">
    <location>
        <begin position="1"/>
        <end position="57"/>
    </location>
</feature>
<evidence type="ECO:0000259" key="3">
    <source>
        <dbReference type="PROSITE" id="PS50191"/>
    </source>
</evidence>
<feature type="compositionally biased region" description="Polar residues" evidence="1">
    <location>
        <begin position="717"/>
        <end position="736"/>
    </location>
</feature>